<comment type="caution">
    <text evidence="7">The sequence shown here is derived from an EMBL/GenBank/DDBJ whole genome shotgun (WGS) entry which is preliminary data.</text>
</comment>
<name>A0ABY2TES3_9BACI</name>
<evidence type="ECO:0000256" key="4">
    <source>
        <dbReference type="ARBA" id="ARBA00022840"/>
    </source>
</evidence>
<dbReference type="SUPFAM" id="SSF56059">
    <property type="entry name" value="Glutathione synthetase ATP-binding domain-like"/>
    <property type="match status" value="1"/>
</dbReference>
<dbReference type="Proteomes" id="UP000308539">
    <property type="component" value="Unassembled WGS sequence"/>
</dbReference>
<sequence>MYKSERQQFYTQIEQFWADLYDEEYALYDMYEITEEEVEKIRLATERTGKIFFKTAHLLRNVSNETLLEMGYPEETLHFLRLKTMEVESVIARFDFIPHNGSYKCIEMNADTPTFIKELFFVNERICHAFAMENPNADAEQVLKDLIQESVKQNKCSPKTHIVFTAHEQNIEDYYTTLYLMQFISGAKFTPLHQLQIQRGVGLFDEDGKQIDILYRQTFPIENLILDEDEAQNKIGLWLLELVEQNLLTIINPPSAFLLQNKAVQAVIWGLHEEGNEFFSAEEHEWIADYLLPTYLEESPFMDKGLRYVKKPVFGREGDTIEIYEADGHLLKADAQKSYHHYTKVYQQYIEQPKTTFHSEKGKQTGDILVGSFLISGKPSAIGLRIGGMITNNLSYYLPIGIKVGSLGSERF</sequence>
<accession>A0ABY2TES3</accession>
<evidence type="ECO:0000313" key="7">
    <source>
        <dbReference type="EMBL" id="TKI67151.1"/>
    </source>
</evidence>
<organism evidence="7 8">
    <name type="scientific">Lysinibacillus varians</name>
    <dbReference type="NCBI Taxonomy" id="1145276"/>
    <lineage>
        <taxon>Bacteria</taxon>
        <taxon>Bacillati</taxon>
        <taxon>Bacillota</taxon>
        <taxon>Bacilli</taxon>
        <taxon>Bacillales</taxon>
        <taxon>Bacillaceae</taxon>
        <taxon>Lysinibacillus</taxon>
    </lineage>
</organism>
<dbReference type="EMBL" id="SZPV01000007">
    <property type="protein sequence ID" value="TKI67151.1"/>
    <property type="molecule type" value="Genomic_DNA"/>
</dbReference>
<evidence type="ECO:0000259" key="6">
    <source>
        <dbReference type="Pfam" id="PF03738"/>
    </source>
</evidence>
<dbReference type="InterPro" id="IPR005494">
    <property type="entry name" value="GSPS_pre-ATP-grasp-like_dom"/>
</dbReference>
<reference evidence="7 8" key="1">
    <citation type="submission" date="2019-04" db="EMBL/GenBank/DDBJ databases">
        <title>Lysinibacillus genome sequencing.</title>
        <authorList>
            <person name="Dunlap C."/>
        </authorList>
    </citation>
    <scope>NUCLEOTIDE SEQUENCE [LARGE SCALE GENOMIC DNA]</scope>
    <source>
        <strain evidence="7 8">NBRC 109424</strain>
    </source>
</reference>
<dbReference type="Gene3D" id="3.30.1490.330">
    <property type="match status" value="1"/>
</dbReference>
<evidence type="ECO:0000256" key="3">
    <source>
        <dbReference type="ARBA" id="ARBA00022741"/>
    </source>
</evidence>
<evidence type="ECO:0000313" key="8">
    <source>
        <dbReference type="Proteomes" id="UP000308539"/>
    </source>
</evidence>
<proteinExistence type="predicted"/>
<keyword evidence="5" id="KW-0460">Magnesium</keyword>
<dbReference type="SUPFAM" id="SSF52440">
    <property type="entry name" value="PreATP-grasp domain"/>
    <property type="match status" value="1"/>
</dbReference>
<dbReference type="RefSeq" id="WP_038509578.1">
    <property type="nucleotide sequence ID" value="NZ_CP006837.1"/>
</dbReference>
<keyword evidence="8" id="KW-1185">Reference proteome</keyword>
<evidence type="ECO:0000256" key="2">
    <source>
        <dbReference type="ARBA" id="ARBA00022723"/>
    </source>
</evidence>
<evidence type="ECO:0000256" key="1">
    <source>
        <dbReference type="ARBA" id="ARBA00022598"/>
    </source>
</evidence>
<dbReference type="Pfam" id="PF03738">
    <property type="entry name" value="GSP_synth"/>
    <property type="match status" value="1"/>
</dbReference>
<protein>
    <submittedName>
        <fullName evidence="7">Glutathionylspermidine synthase family protein</fullName>
    </submittedName>
</protein>
<feature type="domain" description="Glutathionylspermidine synthase pre-ATP-grasp-like" evidence="6">
    <location>
        <begin position="15"/>
        <end position="400"/>
    </location>
</feature>
<gene>
    <name evidence="7" type="ORF">FC752_02730</name>
</gene>
<dbReference type="InterPro" id="IPR016185">
    <property type="entry name" value="PreATP-grasp_dom_sf"/>
</dbReference>
<keyword evidence="3" id="KW-0547">Nucleotide-binding</keyword>
<evidence type="ECO:0000256" key="5">
    <source>
        <dbReference type="ARBA" id="ARBA00022842"/>
    </source>
</evidence>
<keyword evidence="2" id="KW-0479">Metal-binding</keyword>
<keyword evidence="1" id="KW-0436">Ligase</keyword>
<keyword evidence="4" id="KW-0067">ATP-binding</keyword>